<dbReference type="EMBL" id="BQNB010017988">
    <property type="protein sequence ID" value="GJT69446.1"/>
    <property type="molecule type" value="Genomic_DNA"/>
</dbReference>
<evidence type="ECO:0000313" key="2">
    <source>
        <dbReference type="EMBL" id="GJT69446.1"/>
    </source>
</evidence>
<proteinExistence type="predicted"/>
<keyword evidence="3" id="KW-1185">Reference proteome</keyword>
<name>A0ABQ5G1R4_9ASTR</name>
<accession>A0ABQ5G1R4</accession>
<dbReference type="Proteomes" id="UP001151760">
    <property type="component" value="Unassembled WGS sequence"/>
</dbReference>
<protein>
    <submittedName>
        <fullName evidence="2">Uncharacterized protein</fullName>
    </submittedName>
</protein>
<evidence type="ECO:0000256" key="1">
    <source>
        <dbReference type="SAM" id="MobiDB-lite"/>
    </source>
</evidence>
<feature type="compositionally biased region" description="Acidic residues" evidence="1">
    <location>
        <begin position="47"/>
        <end position="67"/>
    </location>
</feature>
<feature type="region of interest" description="Disordered" evidence="1">
    <location>
        <begin position="17"/>
        <end position="67"/>
    </location>
</feature>
<reference evidence="2" key="2">
    <citation type="submission" date="2022-01" db="EMBL/GenBank/DDBJ databases">
        <authorList>
            <person name="Yamashiro T."/>
            <person name="Shiraishi A."/>
            <person name="Satake H."/>
            <person name="Nakayama K."/>
        </authorList>
    </citation>
    <scope>NUCLEOTIDE SEQUENCE</scope>
</reference>
<gene>
    <name evidence="2" type="ORF">Tco_1028732</name>
</gene>
<reference evidence="2" key="1">
    <citation type="journal article" date="2022" name="Int. J. Mol. Sci.">
        <title>Draft Genome of Tanacetum Coccineum: Genomic Comparison of Closely Related Tanacetum-Family Plants.</title>
        <authorList>
            <person name="Yamashiro T."/>
            <person name="Shiraishi A."/>
            <person name="Nakayama K."/>
            <person name="Satake H."/>
        </authorList>
    </citation>
    <scope>NUCLEOTIDE SEQUENCE</scope>
</reference>
<evidence type="ECO:0000313" key="3">
    <source>
        <dbReference type="Proteomes" id="UP001151760"/>
    </source>
</evidence>
<organism evidence="2 3">
    <name type="scientific">Tanacetum coccineum</name>
    <dbReference type="NCBI Taxonomy" id="301880"/>
    <lineage>
        <taxon>Eukaryota</taxon>
        <taxon>Viridiplantae</taxon>
        <taxon>Streptophyta</taxon>
        <taxon>Embryophyta</taxon>
        <taxon>Tracheophyta</taxon>
        <taxon>Spermatophyta</taxon>
        <taxon>Magnoliopsida</taxon>
        <taxon>eudicotyledons</taxon>
        <taxon>Gunneridae</taxon>
        <taxon>Pentapetalae</taxon>
        <taxon>asterids</taxon>
        <taxon>campanulids</taxon>
        <taxon>Asterales</taxon>
        <taxon>Asteraceae</taxon>
        <taxon>Asteroideae</taxon>
        <taxon>Anthemideae</taxon>
        <taxon>Anthemidinae</taxon>
        <taxon>Tanacetum</taxon>
    </lineage>
</organism>
<feature type="non-terminal residue" evidence="2">
    <location>
        <position position="237"/>
    </location>
</feature>
<comment type="caution">
    <text evidence="2">The sequence shown here is derived from an EMBL/GenBank/DDBJ whole genome shotgun (WGS) entry which is preliminary data.</text>
</comment>
<feature type="compositionally biased region" description="Basic and acidic residues" evidence="1">
    <location>
        <begin position="36"/>
        <end position="46"/>
    </location>
</feature>
<sequence length="237" mass="26792">MKKKRVMKMMIKVLTIEETDDERMKSDNDDQVMIDAPKHDTDKTKEEEGDEEQAKEDQDDDDQDQEDQADDDIIGTLVNMSQKEKAEVPRSSSSRTIKETTDAEINFLLDLHIQQEVPSVLSAPLLDVLVSVIHPQPTTTIIPLTVIYRVLDLLPEVVQRVSALEKEVKELKQVDHSTAVLASVRLQVPLVVDEYLGSTLGDTLQKVLSKHTKELIQQFPQTSVSKIMKVKHEQAAK</sequence>